<reference evidence="1" key="2">
    <citation type="journal article" date="2022" name="New Phytol.">
        <title>Evolutionary transition to the ectomycorrhizal habit in the genomes of a hyperdiverse lineage of mushroom-forming fungi.</title>
        <authorList>
            <person name="Looney B."/>
            <person name="Miyauchi S."/>
            <person name="Morin E."/>
            <person name="Drula E."/>
            <person name="Courty P.E."/>
            <person name="Kohler A."/>
            <person name="Kuo A."/>
            <person name="LaButti K."/>
            <person name="Pangilinan J."/>
            <person name="Lipzen A."/>
            <person name="Riley R."/>
            <person name="Andreopoulos W."/>
            <person name="He G."/>
            <person name="Johnson J."/>
            <person name="Nolan M."/>
            <person name="Tritt A."/>
            <person name="Barry K.W."/>
            <person name="Grigoriev I.V."/>
            <person name="Nagy L.G."/>
            <person name="Hibbett D."/>
            <person name="Henrissat B."/>
            <person name="Matheny P.B."/>
            <person name="Labbe J."/>
            <person name="Martin F.M."/>
        </authorList>
    </citation>
    <scope>NUCLEOTIDE SEQUENCE</scope>
    <source>
        <strain evidence="1">FP105234-sp</strain>
    </source>
</reference>
<dbReference type="Proteomes" id="UP000814033">
    <property type="component" value="Unassembled WGS sequence"/>
</dbReference>
<gene>
    <name evidence="1" type="ORF">FA95DRAFT_1613529</name>
</gene>
<reference evidence="1" key="1">
    <citation type="submission" date="2021-02" db="EMBL/GenBank/DDBJ databases">
        <authorList>
            <consortium name="DOE Joint Genome Institute"/>
            <person name="Ahrendt S."/>
            <person name="Looney B.P."/>
            <person name="Miyauchi S."/>
            <person name="Morin E."/>
            <person name="Drula E."/>
            <person name="Courty P.E."/>
            <person name="Chicoki N."/>
            <person name="Fauchery L."/>
            <person name="Kohler A."/>
            <person name="Kuo A."/>
            <person name="Labutti K."/>
            <person name="Pangilinan J."/>
            <person name="Lipzen A."/>
            <person name="Riley R."/>
            <person name="Andreopoulos W."/>
            <person name="He G."/>
            <person name="Johnson J."/>
            <person name="Barry K.W."/>
            <person name="Grigoriev I.V."/>
            <person name="Nagy L."/>
            <person name="Hibbett D."/>
            <person name="Henrissat B."/>
            <person name="Matheny P.B."/>
            <person name="Labbe J."/>
            <person name="Martin F."/>
        </authorList>
    </citation>
    <scope>NUCLEOTIDE SEQUENCE</scope>
    <source>
        <strain evidence="1">FP105234-sp</strain>
    </source>
</reference>
<evidence type="ECO:0000313" key="2">
    <source>
        <dbReference type="Proteomes" id="UP000814033"/>
    </source>
</evidence>
<organism evidence="1 2">
    <name type="scientific">Auriscalpium vulgare</name>
    <dbReference type="NCBI Taxonomy" id="40419"/>
    <lineage>
        <taxon>Eukaryota</taxon>
        <taxon>Fungi</taxon>
        <taxon>Dikarya</taxon>
        <taxon>Basidiomycota</taxon>
        <taxon>Agaricomycotina</taxon>
        <taxon>Agaricomycetes</taxon>
        <taxon>Russulales</taxon>
        <taxon>Auriscalpiaceae</taxon>
        <taxon>Auriscalpium</taxon>
    </lineage>
</organism>
<evidence type="ECO:0000313" key="1">
    <source>
        <dbReference type="EMBL" id="KAI0038254.1"/>
    </source>
</evidence>
<sequence>MNTKRGSATTNRPYYHRKREERRLYQKLYYEAHKGRRKVSKAARLSITGRCRREQAGERSSYHCQLSHSDPTDDPRRDTDTEVRLDGDCVTLRDSLRDQLQVSEEGWVPEFVSTVQQWINKYVDEAQNLITNGTVADGLRLHHLRRFVAGLRQEQELASQGRGSRRAALEDLRLILWGRRVNMDTFSELYGW</sequence>
<comment type="caution">
    <text evidence="1">The sequence shown here is derived from an EMBL/GenBank/DDBJ whole genome shotgun (WGS) entry which is preliminary data.</text>
</comment>
<accession>A0ACB8R2D2</accession>
<protein>
    <submittedName>
        <fullName evidence="1">Uncharacterized protein</fullName>
    </submittedName>
</protein>
<dbReference type="EMBL" id="MU276550">
    <property type="protein sequence ID" value="KAI0038254.1"/>
    <property type="molecule type" value="Genomic_DNA"/>
</dbReference>
<name>A0ACB8R2D2_9AGAM</name>
<proteinExistence type="predicted"/>
<keyword evidence="2" id="KW-1185">Reference proteome</keyword>